<comment type="subcellular location">
    <subcellularLocation>
        <location evidence="9">Cell membrane</location>
        <topology evidence="9">Multi-pass membrane protein</topology>
    </subcellularLocation>
</comment>
<name>A0A1G9ML62_9SPHI</name>
<reference evidence="13" key="1">
    <citation type="submission" date="2016-10" db="EMBL/GenBank/DDBJ databases">
        <authorList>
            <person name="Varghese N."/>
            <person name="Submissions S."/>
        </authorList>
    </citation>
    <scope>NUCLEOTIDE SEQUENCE [LARGE SCALE GENOMIC DNA]</scope>
    <source>
        <strain evidence="13">DSM 24536</strain>
    </source>
</reference>
<evidence type="ECO:0000256" key="1">
    <source>
        <dbReference type="ARBA" id="ARBA00006139"/>
    </source>
</evidence>
<evidence type="ECO:0000313" key="13">
    <source>
        <dbReference type="Proteomes" id="UP000199226"/>
    </source>
</evidence>
<comment type="similarity">
    <text evidence="1 9 11">Belongs to the peptidase A8 family.</text>
</comment>
<evidence type="ECO:0000256" key="11">
    <source>
        <dbReference type="RuleBase" id="RU004181"/>
    </source>
</evidence>
<protein>
    <recommendedName>
        <fullName evidence="9">Lipoprotein signal peptidase</fullName>
        <ecNumber evidence="9">3.4.23.36</ecNumber>
    </recommendedName>
    <alternativeName>
        <fullName evidence="9">Prolipoprotein signal peptidase</fullName>
    </alternativeName>
    <alternativeName>
        <fullName evidence="9">Signal peptidase II</fullName>
        <shortName evidence="9">SPase II</shortName>
    </alternativeName>
</protein>
<dbReference type="UniPathway" id="UPA00665"/>
<comment type="caution">
    <text evidence="9">Lacks conserved residue(s) required for the propagation of feature annotation.</text>
</comment>
<dbReference type="HAMAP" id="MF_00161">
    <property type="entry name" value="LspA"/>
    <property type="match status" value="1"/>
</dbReference>
<organism evidence="12 13">
    <name type="scientific">Daejeonella rubra</name>
    <dbReference type="NCBI Taxonomy" id="990371"/>
    <lineage>
        <taxon>Bacteria</taxon>
        <taxon>Pseudomonadati</taxon>
        <taxon>Bacteroidota</taxon>
        <taxon>Sphingobacteriia</taxon>
        <taxon>Sphingobacteriales</taxon>
        <taxon>Sphingobacteriaceae</taxon>
        <taxon>Daejeonella</taxon>
    </lineage>
</organism>
<comment type="pathway">
    <text evidence="9">Protein modification; lipoprotein biosynthesis (signal peptide cleavage).</text>
</comment>
<keyword evidence="6 9" id="KW-0378">Hydrolase</keyword>
<evidence type="ECO:0000256" key="8">
    <source>
        <dbReference type="ARBA" id="ARBA00023136"/>
    </source>
</evidence>
<dbReference type="NCBIfam" id="TIGR00077">
    <property type="entry name" value="lspA"/>
    <property type="match status" value="1"/>
</dbReference>
<evidence type="ECO:0000256" key="7">
    <source>
        <dbReference type="ARBA" id="ARBA00022989"/>
    </source>
</evidence>
<dbReference type="Pfam" id="PF01252">
    <property type="entry name" value="Peptidase_A8"/>
    <property type="match status" value="1"/>
</dbReference>
<dbReference type="AlphaFoldDB" id="A0A1G9ML62"/>
<evidence type="ECO:0000313" key="12">
    <source>
        <dbReference type="EMBL" id="SDL74998.1"/>
    </source>
</evidence>
<feature type="transmembrane region" description="Helical" evidence="9">
    <location>
        <begin position="67"/>
        <end position="90"/>
    </location>
</feature>
<feature type="transmembrane region" description="Helical" evidence="9">
    <location>
        <begin position="97"/>
        <end position="115"/>
    </location>
</feature>
<dbReference type="PANTHER" id="PTHR33695">
    <property type="entry name" value="LIPOPROTEIN SIGNAL PEPTIDASE"/>
    <property type="match status" value="1"/>
</dbReference>
<keyword evidence="4 9" id="KW-0812">Transmembrane</keyword>
<dbReference type="STRING" id="990371.SAMN05421813_10223"/>
<feature type="transmembrane region" description="Helical" evidence="9">
    <location>
        <begin position="135"/>
        <end position="155"/>
    </location>
</feature>
<keyword evidence="3 9" id="KW-0645">Protease</keyword>
<dbReference type="RefSeq" id="WP_090698482.1">
    <property type="nucleotide sequence ID" value="NZ_FNHH01000002.1"/>
</dbReference>
<keyword evidence="8 9" id="KW-0472">Membrane</keyword>
<evidence type="ECO:0000256" key="5">
    <source>
        <dbReference type="ARBA" id="ARBA00022750"/>
    </source>
</evidence>
<evidence type="ECO:0000256" key="2">
    <source>
        <dbReference type="ARBA" id="ARBA00022475"/>
    </source>
</evidence>
<keyword evidence="5 9" id="KW-0064">Aspartyl protease</keyword>
<dbReference type="GO" id="GO:0004190">
    <property type="term" value="F:aspartic-type endopeptidase activity"/>
    <property type="evidence" value="ECO:0007669"/>
    <property type="project" value="UniProtKB-UniRule"/>
</dbReference>
<accession>A0A1G9ML62</accession>
<evidence type="ECO:0000256" key="10">
    <source>
        <dbReference type="RuleBase" id="RU000594"/>
    </source>
</evidence>
<evidence type="ECO:0000256" key="3">
    <source>
        <dbReference type="ARBA" id="ARBA00022670"/>
    </source>
</evidence>
<dbReference type="EC" id="3.4.23.36" evidence="9"/>
<feature type="active site" evidence="9">
    <location>
        <position position="143"/>
    </location>
</feature>
<dbReference type="EMBL" id="FNHH01000002">
    <property type="protein sequence ID" value="SDL74998.1"/>
    <property type="molecule type" value="Genomic_DNA"/>
</dbReference>
<dbReference type="PANTHER" id="PTHR33695:SF1">
    <property type="entry name" value="LIPOPROTEIN SIGNAL PEPTIDASE"/>
    <property type="match status" value="1"/>
</dbReference>
<feature type="active site" evidence="9">
    <location>
        <position position="125"/>
    </location>
</feature>
<comment type="function">
    <text evidence="9 10">This protein specifically catalyzes the removal of signal peptides from prolipoproteins.</text>
</comment>
<comment type="catalytic activity">
    <reaction evidence="9 10">
        <text>Release of signal peptides from bacterial membrane prolipoproteins. Hydrolyzes -Xaa-Yaa-Zaa-|-(S,diacylglyceryl)Cys-, in which Xaa is hydrophobic (preferably Leu), and Yaa (Ala or Ser) and Zaa (Gly or Ala) have small, neutral side chains.</text>
        <dbReference type="EC" id="3.4.23.36"/>
    </reaction>
</comment>
<dbReference type="InterPro" id="IPR001872">
    <property type="entry name" value="Peptidase_A8"/>
</dbReference>
<dbReference type="GO" id="GO:0005886">
    <property type="term" value="C:plasma membrane"/>
    <property type="evidence" value="ECO:0007669"/>
    <property type="project" value="UniProtKB-SubCell"/>
</dbReference>
<dbReference type="OrthoDB" id="9810259at2"/>
<evidence type="ECO:0000256" key="4">
    <source>
        <dbReference type="ARBA" id="ARBA00022692"/>
    </source>
</evidence>
<dbReference type="GO" id="GO:0006508">
    <property type="term" value="P:proteolysis"/>
    <property type="evidence" value="ECO:0007669"/>
    <property type="project" value="UniProtKB-KW"/>
</dbReference>
<keyword evidence="13" id="KW-1185">Reference proteome</keyword>
<sequence length="169" mass="19120">MKLKGFFRNLMIVFILVLNFSCDQITKTIVRKTVAEYEIIPLIDGYLTLTKVENTGAFLSAGSSLPYFIRFLVLTLLPIVFLSYGLYLIIRKKELPQILIIAWCFVIGGGIGNLYDRIVHGSVTDFLHLDLGLFQTGIFNMADVSIMTGMFIIIWRQFLIGINQNSKGD</sequence>
<dbReference type="PRINTS" id="PR00781">
    <property type="entry name" value="LIPOSIGPTASE"/>
</dbReference>
<keyword evidence="2 9" id="KW-1003">Cell membrane</keyword>
<proteinExistence type="inferred from homology"/>
<dbReference type="PROSITE" id="PS00855">
    <property type="entry name" value="SPASE_II"/>
    <property type="match status" value="1"/>
</dbReference>
<gene>
    <name evidence="9" type="primary">lspA</name>
    <name evidence="12" type="ORF">SAMN05421813_10223</name>
</gene>
<dbReference type="Proteomes" id="UP000199226">
    <property type="component" value="Unassembled WGS sequence"/>
</dbReference>
<evidence type="ECO:0000256" key="9">
    <source>
        <dbReference type="HAMAP-Rule" id="MF_00161"/>
    </source>
</evidence>
<keyword evidence="7 9" id="KW-1133">Transmembrane helix</keyword>
<evidence type="ECO:0000256" key="6">
    <source>
        <dbReference type="ARBA" id="ARBA00022801"/>
    </source>
</evidence>